<dbReference type="RefSeq" id="WP_116075627.1">
    <property type="nucleotide sequence ID" value="NZ_CP187640.1"/>
</dbReference>
<accession>A0A3D8X060</accession>
<dbReference type="EMBL" id="PQWM01000016">
    <property type="protein sequence ID" value="RDZ12894.1"/>
    <property type="molecule type" value="Genomic_DNA"/>
</dbReference>
<evidence type="ECO:0000313" key="2">
    <source>
        <dbReference type="Proteomes" id="UP000256519"/>
    </source>
</evidence>
<gene>
    <name evidence="1" type="ORF">C3744_17170</name>
</gene>
<protein>
    <submittedName>
        <fullName evidence="1">Uncharacterized protein</fullName>
    </submittedName>
</protein>
<dbReference type="Proteomes" id="UP000256519">
    <property type="component" value="Unassembled WGS sequence"/>
</dbReference>
<evidence type="ECO:0000313" key="1">
    <source>
        <dbReference type="EMBL" id="RDZ12894.1"/>
    </source>
</evidence>
<comment type="caution">
    <text evidence="1">The sequence shown here is derived from an EMBL/GenBank/DDBJ whole genome shotgun (WGS) entry which is preliminary data.</text>
</comment>
<proteinExistence type="predicted"/>
<organism evidence="1 2">
    <name type="scientific">Priestia megaterium</name>
    <name type="common">Bacillus megaterium</name>
    <dbReference type="NCBI Taxonomy" id="1404"/>
    <lineage>
        <taxon>Bacteria</taxon>
        <taxon>Bacillati</taxon>
        <taxon>Bacillota</taxon>
        <taxon>Bacilli</taxon>
        <taxon>Bacillales</taxon>
        <taxon>Bacillaceae</taxon>
        <taxon>Priestia</taxon>
    </lineage>
</organism>
<sequence length="144" mass="14917">MTILLDARTSQNASIANSISIPITILSAPGLFGQVGLNVAGATGPIRTQLSGTVACQLPLLPLATTITLTIVRGRLLTDPVIYSSSESLNINLLGPQLFTFTASDFNVPPPASGLLIYTAFIGSNVLGTVRVGPESFNAIAYSD</sequence>
<reference evidence="1 2" key="1">
    <citation type="journal article" date="2018" name="Appl. Environ. Microbiol.">
        <title>Antimicrobial susceptibility testing and tentative epidemiological cut-off values of five Bacillus species relevant for use as animal feed additives or for plant protection.</title>
        <authorList>
            <person name="Agerso Y."/>
            <person name="Stuer-Lauridsen B."/>
            <person name="Bjerre K."/>
            <person name="Jensen M.G."/>
            <person name="Johansen E."/>
            <person name="Bennedsen M."/>
            <person name="Brockmann E."/>
            <person name="Nielsen B."/>
        </authorList>
    </citation>
    <scope>NUCLEOTIDE SEQUENCE [LARGE SCALE GENOMIC DNA]</scope>
    <source>
        <strain evidence="1 2">CHCC20162</strain>
    </source>
</reference>
<name>A0A3D8X060_PRIMG</name>
<dbReference type="AlphaFoldDB" id="A0A3D8X060"/>